<proteinExistence type="predicted"/>
<protein>
    <submittedName>
        <fullName evidence="1">Uncharacterized protein</fullName>
    </submittedName>
</protein>
<dbReference type="EMBL" id="NWSH01007380">
    <property type="protein sequence ID" value="PCG62989.1"/>
    <property type="molecule type" value="Genomic_DNA"/>
</dbReference>
<organism evidence="1">
    <name type="scientific">Heliothis virescens</name>
    <name type="common">Tobacco budworm moth</name>
    <dbReference type="NCBI Taxonomy" id="7102"/>
    <lineage>
        <taxon>Eukaryota</taxon>
        <taxon>Metazoa</taxon>
        <taxon>Ecdysozoa</taxon>
        <taxon>Arthropoda</taxon>
        <taxon>Hexapoda</taxon>
        <taxon>Insecta</taxon>
        <taxon>Pterygota</taxon>
        <taxon>Neoptera</taxon>
        <taxon>Endopterygota</taxon>
        <taxon>Lepidoptera</taxon>
        <taxon>Glossata</taxon>
        <taxon>Ditrysia</taxon>
        <taxon>Noctuoidea</taxon>
        <taxon>Noctuidae</taxon>
        <taxon>Heliothinae</taxon>
        <taxon>Heliothis</taxon>
    </lineage>
</organism>
<accession>A0A2A4ITI8</accession>
<name>A0A2A4ITI8_HELVI</name>
<gene>
    <name evidence="1" type="ORF">B5V51_13219</name>
</gene>
<reference evidence="1" key="1">
    <citation type="submission" date="2017-09" db="EMBL/GenBank/DDBJ databases">
        <title>Contemporary evolution of a Lepidopteran species, Heliothis virescens, in response to modern agricultural practices.</title>
        <authorList>
            <person name="Fritz M.L."/>
            <person name="Deyonke A.M."/>
            <person name="Papanicolaou A."/>
            <person name="Micinski S."/>
            <person name="Westbrook J."/>
            <person name="Gould F."/>
        </authorList>
    </citation>
    <scope>NUCLEOTIDE SEQUENCE [LARGE SCALE GENOMIC DNA]</scope>
    <source>
        <strain evidence="1">HvINT-</strain>
        <tissue evidence="1">Whole body</tissue>
    </source>
</reference>
<evidence type="ECO:0000313" key="1">
    <source>
        <dbReference type="EMBL" id="PCG62989.1"/>
    </source>
</evidence>
<dbReference type="AlphaFoldDB" id="A0A2A4ITI8"/>
<sequence>MLPKIPKKHELVVIKHPEELFDNSHDEFIPPVAFQNFAIQANIVNIEELCDEEEISVEERKETELLDNRETLDTAEYFKTADAVKITMNTEISVPSRYIDFDTTTILSDKGIETGSEIYSECVLPVKQTSESNLFIPDESTIDRETLFSDNFVTALEQLCPKCPNTGFLPKEFSGNCRNYLHLKDKFKPTNEFNHALTEQCINILSPSSTDNKLTILPKVRTKGKGYEYIVDSESSQESEVNLVALQNIMRKKRKVLRKPLKIVNSDETYNIQSDSDEEE</sequence>
<comment type="caution">
    <text evidence="1">The sequence shown here is derived from an EMBL/GenBank/DDBJ whole genome shotgun (WGS) entry which is preliminary data.</text>
</comment>